<name>A0A136JGB6_9PEZI</name>
<reference evidence="5" key="1">
    <citation type="submission" date="2016-02" db="EMBL/GenBank/DDBJ databases">
        <title>Draft genome sequence of Microdochium bolleyi, a fungal endophyte of beachgrass.</title>
        <authorList>
            <consortium name="DOE Joint Genome Institute"/>
            <person name="David A.S."/>
            <person name="May G."/>
            <person name="Haridas S."/>
            <person name="Lim J."/>
            <person name="Wang M."/>
            <person name="Labutti K."/>
            <person name="Lipzen A."/>
            <person name="Barry K."/>
            <person name="Grigoriev I.V."/>
        </authorList>
    </citation>
    <scope>NUCLEOTIDE SEQUENCE [LARGE SCALE GENOMIC DNA]</scope>
    <source>
        <strain evidence="5">J235TASD1</strain>
    </source>
</reference>
<dbReference type="AlphaFoldDB" id="A0A136JGB6"/>
<dbReference type="PANTHER" id="PTHR34154:SF3">
    <property type="entry name" value="ALKALI-SENSITIVE LINKAGE PROTEIN 1"/>
    <property type="match status" value="1"/>
</dbReference>
<accession>A0A136JGB6</accession>
<dbReference type="STRING" id="196109.A0A136JGB6"/>
<keyword evidence="5" id="KW-1185">Reference proteome</keyword>
<dbReference type="GO" id="GO:0016787">
    <property type="term" value="F:hydrolase activity"/>
    <property type="evidence" value="ECO:0007669"/>
    <property type="project" value="UniProtKB-KW"/>
</dbReference>
<protein>
    <submittedName>
        <fullName evidence="4">Glycosyl hydrolase catalytic core-domain-containing protein</fullName>
    </submittedName>
</protein>
<evidence type="ECO:0000256" key="1">
    <source>
        <dbReference type="SAM" id="MobiDB-lite"/>
    </source>
</evidence>
<feature type="chain" id="PRO_5007293764" evidence="2">
    <location>
        <begin position="35"/>
        <end position="455"/>
    </location>
</feature>
<evidence type="ECO:0000256" key="2">
    <source>
        <dbReference type="SAM" id="SignalP"/>
    </source>
</evidence>
<feature type="region of interest" description="Disordered" evidence="1">
    <location>
        <begin position="238"/>
        <end position="258"/>
    </location>
</feature>
<sequence length="455" mass="48789">MKRSQHNRRHKRGTSLGSAALALLSASTIPTALAQSSNSSNSTTSSGGKRGLSIHGDTRTSDFNIFLQSSSPVAWYYTWSPWPNQYIEKAAATNNKKIEFLPLLHGVSNLDSDIARLSRGDITPGRLLTFNEPDGETDTGGSGISPKDAARAYVDKIMPLRKGSKEGGKWLISHPVVTGSPRGLDWLKDFCEACEDINKDGGGCPTDFVAAHWYGEFLGLQGWLGQLREFYEDPKHSFRPDLSSGGGGSRRGVRRQSSKKELEIIVTEMGLPQQDAETTQSMLNQTIPYLDKEDWVSGYSWFGLFREGSKDAQGWAGESVAMLTGDGGLTEIGAMFLGGQQAGVHPGESIGGDQSGDGSGDAQGAGPRSYSMMRLPEVVLATTSHALTSIDILLRLPLAMFVCFTKDLSRFDRNLAVQSPVGGAVTAAPIGDGLFMQKGINRQATGSGYGQGQVT</sequence>
<dbReference type="SUPFAM" id="SSF51445">
    <property type="entry name" value="(Trans)glycosidases"/>
    <property type="match status" value="1"/>
</dbReference>
<keyword evidence="4" id="KW-0378">Hydrolase</keyword>
<dbReference type="EMBL" id="KQ964246">
    <property type="protein sequence ID" value="KXJ96203.1"/>
    <property type="molecule type" value="Genomic_DNA"/>
</dbReference>
<feature type="domain" description="Asl1-like glycosyl hydrolase catalytic" evidence="3">
    <location>
        <begin position="59"/>
        <end position="234"/>
    </location>
</feature>
<dbReference type="GO" id="GO:0071966">
    <property type="term" value="P:fungal-type cell wall polysaccharide metabolic process"/>
    <property type="evidence" value="ECO:0007669"/>
    <property type="project" value="TreeGrafter"/>
</dbReference>
<feature type="compositionally biased region" description="Low complexity" evidence="1">
    <location>
        <begin position="36"/>
        <end position="46"/>
    </location>
</feature>
<evidence type="ECO:0000313" key="5">
    <source>
        <dbReference type="Proteomes" id="UP000070501"/>
    </source>
</evidence>
<dbReference type="Proteomes" id="UP000070501">
    <property type="component" value="Unassembled WGS sequence"/>
</dbReference>
<proteinExistence type="predicted"/>
<dbReference type="PROSITE" id="PS51318">
    <property type="entry name" value="TAT"/>
    <property type="match status" value="1"/>
</dbReference>
<feature type="region of interest" description="Disordered" evidence="1">
    <location>
        <begin position="343"/>
        <end position="367"/>
    </location>
</feature>
<organism evidence="4 5">
    <name type="scientific">Microdochium bolleyi</name>
    <dbReference type="NCBI Taxonomy" id="196109"/>
    <lineage>
        <taxon>Eukaryota</taxon>
        <taxon>Fungi</taxon>
        <taxon>Dikarya</taxon>
        <taxon>Ascomycota</taxon>
        <taxon>Pezizomycotina</taxon>
        <taxon>Sordariomycetes</taxon>
        <taxon>Xylariomycetidae</taxon>
        <taxon>Xylariales</taxon>
        <taxon>Microdochiaceae</taxon>
        <taxon>Microdochium</taxon>
    </lineage>
</organism>
<dbReference type="OrthoDB" id="5959761at2759"/>
<dbReference type="InParanoid" id="A0A136JGB6"/>
<feature type="signal peptide" evidence="2">
    <location>
        <begin position="1"/>
        <end position="34"/>
    </location>
</feature>
<feature type="compositionally biased region" description="Gly residues" evidence="1">
    <location>
        <begin position="349"/>
        <end position="363"/>
    </location>
</feature>
<dbReference type="InterPro" id="IPR053183">
    <property type="entry name" value="ASL1"/>
</dbReference>
<dbReference type="PANTHER" id="PTHR34154">
    <property type="entry name" value="ALKALI-SENSITIVE LINKAGE PROTEIN 1"/>
    <property type="match status" value="1"/>
</dbReference>
<dbReference type="InterPro" id="IPR017853">
    <property type="entry name" value="GH"/>
</dbReference>
<gene>
    <name evidence="4" type="ORF">Micbo1qcDRAFT_218085</name>
</gene>
<dbReference type="InterPro" id="IPR006311">
    <property type="entry name" value="TAT_signal"/>
</dbReference>
<evidence type="ECO:0000313" key="4">
    <source>
        <dbReference type="EMBL" id="KXJ96203.1"/>
    </source>
</evidence>
<dbReference type="Gene3D" id="3.20.20.80">
    <property type="entry name" value="Glycosidases"/>
    <property type="match status" value="1"/>
</dbReference>
<feature type="domain" description="Asl1-like glycosyl hydrolase catalytic" evidence="3">
    <location>
        <begin position="257"/>
        <end position="336"/>
    </location>
</feature>
<feature type="region of interest" description="Disordered" evidence="1">
    <location>
        <begin position="34"/>
        <end position="54"/>
    </location>
</feature>
<evidence type="ECO:0000259" key="3">
    <source>
        <dbReference type="Pfam" id="PF11790"/>
    </source>
</evidence>
<keyword evidence="2" id="KW-0732">Signal</keyword>
<dbReference type="InterPro" id="IPR024655">
    <property type="entry name" value="Asl1_glyco_hydro_catalytic"/>
</dbReference>
<dbReference type="Pfam" id="PF11790">
    <property type="entry name" value="Glyco_hydro_cc"/>
    <property type="match status" value="2"/>
</dbReference>
<dbReference type="GO" id="GO:0009277">
    <property type="term" value="C:fungal-type cell wall"/>
    <property type="evidence" value="ECO:0007669"/>
    <property type="project" value="TreeGrafter"/>
</dbReference>